<gene>
    <name evidence="1" type="ORF">DUNSADRAFT_4308</name>
</gene>
<reference evidence="1" key="1">
    <citation type="submission" date="2017-08" db="EMBL/GenBank/DDBJ databases">
        <authorList>
            <person name="Polle J.E."/>
            <person name="Barry K."/>
            <person name="Cushman J."/>
            <person name="Schmutz J."/>
            <person name="Tran D."/>
            <person name="Hathwaick L.T."/>
            <person name="Yim W.C."/>
            <person name="Jenkins J."/>
            <person name="Mckie-Krisberg Z.M."/>
            <person name="Prochnik S."/>
            <person name="Lindquist E."/>
            <person name="Dockter R.B."/>
            <person name="Adam C."/>
            <person name="Molina H."/>
            <person name="Bunkerborg J."/>
            <person name="Jin E."/>
            <person name="Buchheim M."/>
            <person name="Magnuson J."/>
        </authorList>
    </citation>
    <scope>NUCLEOTIDE SEQUENCE</scope>
    <source>
        <strain evidence="1">CCAP 19/18</strain>
    </source>
</reference>
<dbReference type="EMBL" id="MU069453">
    <property type="protein sequence ID" value="KAF5842849.1"/>
    <property type="molecule type" value="Genomic_DNA"/>
</dbReference>
<keyword evidence="2" id="KW-1185">Reference proteome</keyword>
<name>A0ABQ7H7M9_DUNSA</name>
<protein>
    <submittedName>
        <fullName evidence="1">Uncharacterized protein</fullName>
    </submittedName>
</protein>
<comment type="caution">
    <text evidence="1">The sequence shown here is derived from an EMBL/GenBank/DDBJ whole genome shotgun (WGS) entry which is preliminary data.</text>
</comment>
<evidence type="ECO:0000313" key="1">
    <source>
        <dbReference type="EMBL" id="KAF5842849.1"/>
    </source>
</evidence>
<sequence>MVFYNNEGEAERLACAIHLTISVLRPNKNVYTSGPLTLAGFSPFHTRTPEILGMGPLCQATESGFQAAFARYANIKQRFGK</sequence>
<dbReference type="Proteomes" id="UP000815325">
    <property type="component" value="Unassembled WGS sequence"/>
</dbReference>
<proteinExistence type="predicted"/>
<organism evidence="1 2">
    <name type="scientific">Dunaliella salina</name>
    <name type="common">Green alga</name>
    <name type="synonym">Protococcus salinus</name>
    <dbReference type="NCBI Taxonomy" id="3046"/>
    <lineage>
        <taxon>Eukaryota</taxon>
        <taxon>Viridiplantae</taxon>
        <taxon>Chlorophyta</taxon>
        <taxon>core chlorophytes</taxon>
        <taxon>Chlorophyceae</taxon>
        <taxon>CS clade</taxon>
        <taxon>Chlamydomonadales</taxon>
        <taxon>Dunaliellaceae</taxon>
        <taxon>Dunaliella</taxon>
    </lineage>
</organism>
<accession>A0ABQ7H7M9</accession>
<evidence type="ECO:0000313" key="2">
    <source>
        <dbReference type="Proteomes" id="UP000815325"/>
    </source>
</evidence>